<gene>
    <name evidence="1" type="ORF">SH601_06975</name>
</gene>
<evidence type="ECO:0000313" key="1">
    <source>
        <dbReference type="EMBL" id="MDX8045729.1"/>
    </source>
</evidence>
<dbReference type="EMBL" id="JAWZSR010000003">
    <property type="protein sequence ID" value="MDX8045729.1"/>
    <property type="molecule type" value="Genomic_DNA"/>
</dbReference>
<protein>
    <submittedName>
        <fullName evidence="1">Antibiotic biosynthesis monooxygenase</fullName>
    </submittedName>
</protein>
<accession>A0ACC6M430</accession>
<keyword evidence="2" id="KW-1185">Reference proteome</keyword>
<reference evidence="1" key="1">
    <citation type="submission" date="2023-11" db="EMBL/GenBank/DDBJ databases">
        <title>Gracilibacillus pellucida a moderately halophilic bacterium isolated from saline soil in Xinjiang province.</title>
        <authorList>
            <person name="Zhang Z."/>
            <person name="Tan F."/>
            <person name="Wang Y."/>
            <person name="Xia M."/>
        </authorList>
    </citation>
    <scope>NUCLEOTIDE SEQUENCE</scope>
    <source>
        <strain evidence="1">S3-1-1</strain>
    </source>
</reference>
<comment type="caution">
    <text evidence="1">The sequence shown here is derived from an EMBL/GenBank/DDBJ whole genome shotgun (WGS) entry which is preliminary data.</text>
</comment>
<name>A0ACC6M430_9BACI</name>
<dbReference type="Proteomes" id="UP001277972">
    <property type="component" value="Unassembled WGS sequence"/>
</dbReference>
<sequence length="154" mass="17825">MKAYMTNGTYSYLEKLKTEQHVSPLLLLNNEVKTVAYYEDPQPSIFATSRNFTIIGQRGKLAEEGFVSIVHIPVTIEGRPIFELEYNERIERIKTAVAIRLLRPQTGNTYILFIEWLDSSAYKEWKQTNPLPHKKEDPYIAGPVYTETFHVGEE</sequence>
<keyword evidence="1" id="KW-0503">Monooxygenase</keyword>
<keyword evidence="1" id="KW-0560">Oxidoreductase</keyword>
<evidence type="ECO:0000313" key="2">
    <source>
        <dbReference type="Proteomes" id="UP001277972"/>
    </source>
</evidence>
<organism evidence="1 2">
    <name type="scientific">Gracilibacillus pellucidus</name>
    <dbReference type="NCBI Taxonomy" id="3095368"/>
    <lineage>
        <taxon>Bacteria</taxon>
        <taxon>Bacillati</taxon>
        <taxon>Bacillota</taxon>
        <taxon>Bacilli</taxon>
        <taxon>Bacillales</taxon>
        <taxon>Bacillaceae</taxon>
        <taxon>Gracilibacillus</taxon>
    </lineage>
</organism>
<proteinExistence type="predicted"/>